<feature type="transmembrane region" description="Helical" evidence="8">
    <location>
        <begin position="111"/>
        <end position="130"/>
    </location>
</feature>
<dbReference type="Proteomes" id="UP000078454">
    <property type="component" value="Unassembled WGS sequence"/>
</dbReference>
<evidence type="ECO:0000256" key="3">
    <source>
        <dbReference type="ARBA" id="ARBA00022448"/>
    </source>
</evidence>
<feature type="transmembrane region" description="Helical" evidence="8">
    <location>
        <begin position="268"/>
        <end position="293"/>
    </location>
</feature>
<dbReference type="EMBL" id="LYPB01000073">
    <property type="protein sequence ID" value="OAS17105.1"/>
    <property type="molecule type" value="Genomic_DNA"/>
</dbReference>
<evidence type="ECO:0000256" key="6">
    <source>
        <dbReference type="ARBA" id="ARBA00022989"/>
    </source>
</evidence>
<feature type="transmembrane region" description="Helical" evidence="8">
    <location>
        <begin position="7"/>
        <end position="30"/>
    </location>
</feature>
<evidence type="ECO:0000256" key="1">
    <source>
        <dbReference type="ARBA" id="ARBA00004141"/>
    </source>
</evidence>
<evidence type="ECO:0000256" key="8">
    <source>
        <dbReference type="SAM" id="Phobius"/>
    </source>
</evidence>
<feature type="transmembrane region" description="Helical" evidence="8">
    <location>
        <begin position="36"/>
        <end position="56"/>
    </location>
</feature>
<feature type="transmembrane region" description="Helical" evidence="8">
    <location>
        <begin position="68"/>
        <end position="91"/>
    </location>
</feature>
<feature type="transmembrane region" description="Helical" evidence="8">
    <location>
        <begin position="218"/>
        <end position="243"/>
    </location>
</feature>
<dbReference type="Pfam" id="PF03845">
    <property type="entry name" value="Spore_permease"/>
    <property type="match status" value="1"/>
</dbReference>
<dbReference type="AlphaFoldDB" id="A0A198A7M5"/>
<keyword evidence="5 8" id="KW-0812">Transmembrane</keyword>
<evidence type="ECO:0000313" key="9">
    <source>
        <dbReference type="EMBL" id="OAS17105.1"/>
    </source>
</evidence>
<reference evidence="9 10" key="1">
    <citation type="submission" date="2016-05" db="EMBL/GenBank/DDBJ databases">
        <title>Paenibacillus sp. 1ZS3-15 nov., isolated from the rhizosphere soil.</title>
        <authorList>
            <person name="Zhang X.X."/>
            <person name="Zhang J."/>
        </authorList>
    </citation>
    <scope>NUCLEOTIDE SEQUENCE [LARGE SCALE GENOMIC DNA]</scope>
    <source>
        <strain evidence="9 10">1ZS3-15</strain>
    </source>
</reference>
<dbReference type="RefSeq" id="WP_068666420.1">
    <property type="nucleotide sequence ID" value="NZ_LYPB01000073.1"/>
</dbReference>
<keyword evidence="10" id="KW-1185">Reference proteome</keyword>
<dbReference type="NCBIfam" id="TIGR00912">
    <property type="entry name" value="2A0309"/>
    <property type="match status" value="1"/>
</dbReference>
<feature type="transmembrane region" description="Helical" evidence="8">
    <location>
        <begin position="337"/>
        <end position="355"/>
    </location>
</feature>
<keyword evidence="3" id="KW-0813">Transport</keyword>
<name>A0A198A7M5_9BACL</name>
<dbReference type="GO" id="GO:0009847">
    <property type="term" value="P:spore germination"/>
    <property type="evidence" value="ECO:0007669"/>
    <property type="project" value="InterPro"/>
</dbReference>
<gene>
    <name evidence="9" type="ORF">A8708_02490</name>
</gene>
<comment type="caution">
    <text evidence="9">The sequence shown here is derived from an EMBL/GenBank/DDBJ whole genome shotgun (WGS) entry which is preliminary data.</text>
</comment>
<evidence type="ECO:0000256" key="2">
    <source>
        <dbReference type="ARBA" id="ARBA00007998"/>
    </source>
</evidence>
<dbReference type="PANTHER" id="PTHR34975">
    <property type="entry name" value="SPORE GERMINATION PROTEIN A2"/>
    <property type="match status" value="1"/>
</dbReference>
<dbReference type="PANTHER" id="PTHR34975:SF2">
    <property type="entry name" value="SPORE GERMINATION PROTEIN A2"/>
    <property type="match status" value="1"/>
</dbReference>
<evidence type="ECO:0000256" key="7">
    <source>
        <dbReference type="ARBA" id="ARBA00023136"/>
    </source>
</evidence>
<evidence type="ECO:0000256" key="5">
    <source>
        <dbReference type="ARBA" id="ARBA00022692"/>
    </source>
</evidence>
<keyword evidence="4" id="KW-0309">Germination</keyword>
<evidence type="ECO:0000256" key="4">
    <source>
        <dbReference type="ARBA" id="ARBA00022544"/>
    </source>
</evidence>
<sequence length="367" mass="41329">MEDRITNYQLVVMIILFEIGSTPLFALGGGAKQDSWLAMLAAALAGFFLLLMCVTLQRRVPEQDLIGLLRICFGKIAGSILGVLFAIYFAYESMRNVRDFGEITNLTLLNTTPKYITMFIILLLASYAILMGVDTLFRVTEALLPVIAISYGLLIFLICIADLIHFDNLLPILENGFKPVLRAAFPDMVSFPFGQTIIFFMIWHMLPEQKKVKKLSLTAYTIVSLFLIIMNSINITVLGTTLADNSTLPFLQTVQLIEVGDIFERLDVLVTLLLFLGLFVKMTTFFWGAVYAFAHIFPSLRKATWLVIVGSLIFASSFLEPNYSVHVWLGLKFSVKLYPLFQVVIPLFMFIVIRFRKLPSPQASSDI</sequence>
<feature type="transmembrane region" description="Helical" evidence="8">
    <location>
        <begin position="142"/>
        <end position="164"/>
    </location>
</feature>
<feature type="transmembrane region" description="Helical" evidence="8">
    <location>
        <begin position="184"/>
        <end position="206"/>
    </location>
</feature>
<proteinExistence type="inferred from homology"/>
<comment type="subcellular location">
    <subcellularLocation>
        <location evidence="1">Membrane</location>
        <topology evidence="1">Multi-pass membrane protein</topology>
    </subcellularLocation>
</comment>
<dbReference type="OrthoDB" id="2840438at2"/>
<evidence type="ECO:0000313" key="10">
    <source>
        <dbReference type="Proteomes" id="UP000078454"/>
    </source>
</evidence>
<keyword evidence="6 8" id="KW-1133">Transmembrane helix</keyword>
<dbReference type="InterPro" id="IPR004761">
    <property type="entry name" value="Spore_GerAB"/>
</dbReference>
<accession>A0A198A7M5</accession>
<comment type="similarity">
    <text evidence="2">Belongs to the amino acid-polyamine-organocation (APC) superfamily. Spore germination protein (SGP) (TC 2.A.3.9) family.</text>
</comment>
<organism evidence="9 10">
    <name type="scientific">Paenibacillus oryzisoli</name>
    <dbReference type="NCBI Taxonomy" id="1850517"/>
    <lineage>
        <taxon>Bacteria</taxon>
        <taxon>Bacillati</taxon>
        <taxon>Bacillota</taxon>
        <taxon>Bacilli</taxon>
        <taxon>Bacillales</taxon>
        <taxon>Paenibacillaceae</taxon>
        <taxon>Paenibacillus</taxon>
    </lineage>
</organism>
<dbReference type="GO" id="GO:0016020">
    <property type="term" value="C:membrane"/>
    <property type="evidence" value="ECO:0007669"/>
    <property type="project" value="UniProtKB-SubCell"/>
</dbReference>
<protein>
    <submittedName>
        <fullName evidence="9">Spore gernimation protein</fullName>
    </submittedName>
</protein>
<keyword evidence="7 8" id="KW-0472">Membrane</keyword>
<dbReference type="STRING" id="1850517.A8708_02490"/>
<feature type="transmembrane region" description="Helical" evidence="8">
    <location>
        <begin position="305"/>
        <end position="325"/>
    </location>
</feature>